<sequence>MTLAKSWLEDCVERHSHCPPTLHLEDCPLPSRVLYVGSKSSNLRLYISDGAKGKYAALSYCWGPPPHPWKTTALSLKKRTERIRLEELPKTMQDAIAITRNLSLSYLWIDALCIIQDSNDWDSEADKMGEYYSNAIVTISADGSVDSRTGCFVQQDRRCSVTAPVTFQGKDAVVRVRTASAWPFDGSHPPWASQSGELNKLSTRGWTLQEQLLSPRILHCTARELVWECVSRSACECKLRAEKPFGMRLKNRLIIENYRPRLASVMNVSNDLLAADGLLLRWNQVVYDFTLRNLTYASDRLPALSGLAAVMQKRMPSNNYFAGLWEEDFHMWLCWHTRIHNQEVSALKTTSSFEALSSRHETYCAPTWSWASITGSISMPLFDRKLWADGEARDSPMDIKLKVISISCVPAGQNCFGNLSSGELRCTGKLAPVTLGKISAADRLYIISNHSTGEVTPTALFYRDTYDNNGELEIGRSYLLLIILSHRPPRNDIKYPSLMYGLLLLKIDFERYKRVGLVIGYPDDTIGRYFTEDWETVSTEEEIIII</sequence>
<protein>
    <submittedName>
        <fullName evidence="2">HET-domain-containing protein</fullName>
    </submittedName>
</protein>
<evidence type="ECO:0000313" key="2">
    <source>
        <dbReference type="EMBL" id="OCL10602.1"/>
    </source>
</evidence>
<gene>
    <name evidence="2" type="ORF">AOQ84DRAFT_315177</name>
</gene>
<evidence type="ECO:0000259" key="1">
    <source>
        <dbReference type="Pfam" id="PF06985"/>
    </source>
</evidence>
<dbReference type="Proteomes" id="UP000250140">
    <property type="component" value="Unassembled WGS sequence"/>
</dbReference>
<dbReference type="PANTHER" id="PTHR33112:SF16">
    <property type="entry name" value="HETEROKARYON INCOMPATIBILITY DOMAIN-CONTAINING PROTEIN"/>
    <property type="match status" value="1"/>
</dbReference>
<reference evidence="2 3" key="1">
    <citation type="journal article" date="2016" name="Nat. Commun.">
        <title>Ectomycorrhizal ecology is imprinted in the genome of the dominant symbiotic fungus Cenococcum geophilum.</title>
        <authorList>
            <consortium name="DOE Joint Genome Institute"/>
            <person name="Peter M."/>
            <person name="Kohler A."/>
            <person name="Ohm R.A."/>
            <person name="Kuo A."/>
            <person name="Krutzmann J."/>
            <person name="Morin E."/>
            <person name="Arend M."/>
            <person name="Barry K.W."/>
            <person name="Binder M."/>
            <person name="Choi C."/>
            <person name="Clum A."/>
            <person name="Copeland A."/>
            <person name="Grisel N."/>
            <person name="Haridas S."/>
            <person name="Kipfer T."/>
            <person name="LaButti K."/>
            <person name="Lindquist E."/>
            <person name="Lipzen A."/>
            <person name="Maire R."/>
            <person name="Meier B."/>
            <person name="Mihaltcheva S."/>
            <person name="Molinier V."/>
            <person name="Murat C."/>
            <person name="Poggeler S."/>
            <person name="Quandt C.A."/>
            <person name="Sperisen C."/>
            <person name="Tritt A."/>
            <person name="Tisserant E."/>
            <person name="Crous P.W."/>
            <person name="Henrissat B."/>
            <person name="Nehls U."/>
            <person name="Egli S."/>
            <person name="Spatafora J.W."/>
            <person name="Grigoriev I.V."/>
            <person name="Martin F.M."/>
        </authorList>
    </citation>
    <scope>NUCLEOTIDE SEQUENCE [LARGE SCALE GENOMIC DNA]</scope>
    <source>
        <strain evidence="2 3">CBS 207.34</strain>
    </source>
</reference>
<name>A0A8E2F4W0_9PEZI</name>
<accession>A0A8E2F4W0</accession>
<feature type="domain" description="Heterokaryon incompatibility" evidence="1">
    <location>
        <begin position="55"/>
        <end position="210"/>
    </location>
</feature>
<dbReference type="PANTHER" id="PTHR33112">
    <property type="entry name" value="DOMAIN PROTEIN, PUTATIVE-RELATED"/>
    <property type="match status" value="1"/>
</dbReference>
<evidence type="ECO:0000313" key="3">
    <source>
        <dbReference type="Proteomes" id="UP000250140"/>
    </source>
</evidence>
<dbReference type="Pfam" id="PF06985">
    <property type="entry name" value="HET"/>
    <property type="match status" value="1"/>
</dbReference>
<dbReference type="OrthoDB" id="3486565at2759"/>
<dbReference type="AlphaFoldDB" id="A0A8E2F4W0"/>
<dbReference type="InterPro" id="IPR010730">
    <property type="entry name" value="HET"/>
</dbReference>
<dbReference type="EMBL" id="KV749210">
    <property type="protein sequence ID" value="OCL10602.1"/>
    <property type="molecule type" value="Genomic_DNA"/>
</dbReference>
<organism evidence="2 3">
    <name type="scientific">Glonium stellatum</name>
    <dbReference type="NCBI Taxonomy" id="574774"/>
    <lineage>
        <taxon>Eukaryota</taxon>
        <taxon>Fungi</taxon>
        <taxon>Dikarya</taxon>
        <taxon>Ascomycota</taxon>
        <taxon>Pezizomycotina</taxon>
        <taxon>Dothideomycetes</taxon>
        <taxon>Pleosporomycetidae</taxon>
        <taxon>Gloniales</taxon>
        <taxon>Gloniaceae</taxon>
        <taxon>Glonium</taxon>
    </lineage>
</organism>
<keyword evidence="3" id="KW-1185">Reference proteome</keyword>
<proteinExistence type="predicted"/>